<dbReference type="AlphaFoldDB" id="A0A4Q9GU72"/>
<evidence type="ECO:0000313" key="2">
    <source>
        <dbReference type="EMBL" id="TBN58291.1"/>
    </source>
</evidence>
<evidence type="ECO:0000256" key="1">
    <source>
        <dbReference type="SAM" id="SignalP"/>
    </source>
</evidence>
<dbReference type="PROSITE" id="PS51257">
    <property type="entry name" value="PROKAR_LIPOPROTEIN"/>
    <property type="match status" value="1"/>
</dbReference>
<dbReference type="RefSeq" id="WP_130982398.1">
    <property type="nucleotide sequence ID" value="NZ_SISG01000001.1"/>
</dbReference>
<keyword evidence="3" id="KW-1185">Reference proteome</keyword>
<organism evidence="2 3">
    <name type="scientific">Glaciihabitans arcticus</name>
    <dbReference type="NCBI Taxonomy" id="2668039"/>
    <lineage>
        <taxon>Bacteria</taxon>
        <taxon>Bacillati</taxon>
        <taxon>Actinomycetota</taxon>
        <taxon>Actinomycetes</taxon>
        <taxon>Micrococcales</taxon>
        <taxon>Microbacteriaceae</taxon>
        <taxon>Glaciihabitans</taxon>
    </lineage>
</organism>
<dbReference type="Pfam" id="PF20329">
    <property type="entry name" value="DUF6624"/>
    <property type="match status" value="1"/>
</dbReference>
<keyword evidence="1" id="KW-0732">Signal</keyword>
<reference evidence="3" key="1">
    <citation type="submission" date="2019-02" db="EMBL/GenBank/DDBJ databases">
        <title>Glaciihabitans arcticus sp. nov., a psychrotolerant bacterium isolated from polar soil.</title>
        <authorList>
            <person name="Dahal R.H."/>
        </authorList>
    </citation>
    <scope>NUCLEOTIDE SEQUENCE [LARGE SCALE GENOMIC DNA]</scope>
    <source>
        <strain evidence="3">RP-3-7</strain>
    </source>
</reference>
<dbReference type="Proteomes" id="UP000294194">
    <property type="component" value="Unassembled WGS sequence"/>
</dbReference>
<name>A0A4Q9GU72_9MICO</name>
<dbReference type="InterPro" id="IPR046732">
    <property type="entry name" value="DUF6624"/>
</dbReference>
<gene>
    <name evidence="2" type="ORF">EYE40_13305</name>
</gene>
<comment type="caution">
    <text evidence="2">The sequence shown here is derived from an EMBL/GenBank/DDBJ whole genome shotgun (WGS) entry which is preliminary data.</text>
</comment>
<evidence type="ECO:0000313" key="3">
    <source>
        <dbReference type="Proteomes" id="UP000294194"/>
    </source>
</evidence>
<dbReference type="EMBL" id="SISG01000001">
    <property type="protein sequence ID" value="TBN58291.1"/>
    <property type="molecule type" value="Genomic_DNA"/>
</dbReference>
<feature type="signal peptide" evidence="1">
    <location>
        <begin position="1"/>
        <end position="22"/>
    </location>
</feature>
<sequence length="195" mass="20533">MKRLSVLLAVALLTGCAAQPEAPGGTEAPTSTPVAFDEELHDELLAMLERDQAGRTGGVDNEGDQARTNRLKEILDEHGWPTFDLVGEDGEDAAWAIAQHSDLQPQVQAEALALLEVAVERGQASPGNLAYLTDRVAVGAGKQQSYGTQVGCGPNGPEPATPIKDADNVEARRAAADLESLADYLEEMAAICAED</sequence>
<proteinExistence type="predicted"/>
<protein>
    <recommendedName>
        <fullName evidence="4">Lipoprotein</fullName>
    </recommendedName>
</protein>
<evidence type="ECO:0008006" key="4">
    <source>
        <dbReference type="Google" id="ProtNLM"/>
    </source>
</evidence>
<accession>A0A4Q9GU72</accession>
<feature type="chain" id="PRO_5039576139" description="Lipoprotein" evidence="1">
    <location>
        <begin position="23"/>
        <end position="195"/>
    </location>
</feature>